<dbReference type="Proteomes" id="UP000693725">
    <property type="component" value="Segment"/>
</dbReference>
<gene>
    <name evidence="1" type="primary">81</name>
    <name evidence="1" type="ORF">SEA_SILENTRX_81</name>
</gene>
<accession>A0A8F3IL68</accession>
<evidence type="ECO:0000313" key="1">
    <source>
        <dbReference type="EMBL" id="QWY82821.1"/>
    </source>
</evidence>
<organism evidence="1 2">
    <name type="scientific">Arthrobacter phage SilentRX</name>
    <dbReference type="NCBI Taxonomy" id="2836091"/>
    <lineage>
        <taxon>Viruses</taxon>
        <taxon>Duplodnaviria</taxon>
        <taxon>Heunggongvirae</taxon>
        <taxon>Uroviricota</taxon>
        <taxon>Caudoviricetes</taxon>
        <taxon>Silentrexvirus</taxon>
        <taxon>Silentrexvirus silentrx</taxon>
    </lineage>
</organism>
<sequence length="74" mass="8657">MTEPEYERESFTHEDRYPRSALEVDRLYHEVPSGMYFHTPDGIGCIWYDTFAEAMEQTGAFDNGIIAIHRRLAD</sequence>
<protein>
    <submittedName>
        <fullName evidence="1">Uncharacterized protein</fullName>
    </submittedName>
</protein>
<name>A0A8F3IL68_9CAUD</name>
<proteinExistence type="predicted"/>
<dbReference type="EMBL" id="MW862992">
    <property type="protein sequence ID" value="QWY82821.1"/>
    <property type="molecule type" value="Genomic_DNA"/>
</dbReference>
<reference evidence="1" key="1">
    <citation type="submission" date="2021-04" db="EMBL/GenBank/DDBJ databases">
        <authorList>
            <person name="Edwards E.G."/>
            <person name="Siddiqui F.A."/>
            <person name="Anastasi R.E."/>
            <person name="Conroy D.J."/>
            <person name="Gerton T.J."/>
            <person name="Laizure I.E."/>
            <person name="Reynolds J.D."/>
            <person name="Ulker M."/>
            <person name="Ouellette S.K."/>
            <person name="Duggan K.O."/>
            <person name="Johnson K.C."/>
            <person name="MacLea K.S."/>
            <person name="Garlena R.A."/>
            <person name="Russell D.A."/>
            <person name="Jacobs-Sera D."/>
            <person name="Hatfull G.F."/>
        </authorList>
    </citation>
    <scope>NUCLEOTIDE SEQUENCE</scope>
</reference>
<evidence type="ECO:0000313" key="2">
    <source>
        <dbReference type="Proteomes" id="UP000693725"/>
    </source>
</evidence>
<dbReference type="GeneID" id="77932339"/>
<dbReference type="RefSeq" id="YP_010656462.1">
    <property type="nucleotide sequence ID" value="NC_070838.1"/>
</dbReference>
<keyword evidence="2" id="KW-1185">Reference proteome</keyword>
<dbReference type="KEGG" id="vg:77932339"/>